<keyword evidence="3" id="KW-1185">Reference proteome</keyword>
<dbReference type="Proteomes" id="UP000770661">
    <property type="component" value="Unassembled WGS sequence"/>
</dbReference>
<feature type="compositionally biased region" description="Gly residues" evidence="1">
    <location>
        <begin position="145"/>
        <end position="154"/>
    </location>
</feature>
<name>A0A8J5CV44_CHIOP</name>
<sequence length="154" mass="15959">MAQWKLLGPAAPRPASEPLEALRAMVTEDCSLKGRFPASRFCSRGGKLGEGVAGPCHRADGCTSSCAGDTVQICGRTSNVAREVPLPRIATASTSSLEGPRGQVAAAAKDITGRLDYRGTLREAADARKNNRSKVVVDVAPNTGTTGGPRGRAL</sequence>
<reference evidence="2" key="1">
    <citation type="submission" date="2020-07" db="EMBL/GenBank/DDBJ databases">
        <title>The High-quality genome of the commercially important snow crab, Chionoecetes opilio.</title>
        <authorList>
            <person name="Jeong J.-H."/>
            <person name="Ryu S."/>
        </authorList>
    </citation>
    <scope>NUCLEOTIDE SEQUENCE</scope>
    <source>
        <strain evidence="2">MADBK_172401_WGS</strain>
        <tissue evidence="2">Digestive gland</tissue>
    </source>
</reference>
<evidence type="ECO:0000313" key="2">
    <source>
        <dbReference type="EMBL" id="KAG0722269.1"/>
    </source>
</evidence>
<protein>
    <submittedName>
        <fullName evidence="2">Uncharacterized protein</fullName>
    </submittedName>
</protein>
<feature type="region of interest" description="Disordered" evidence="1">
    <location>
        <begin position="129"/>
        <end position="154"/>
    </location>
</feature>
<dbReference type="EMBL" id="JACEEZ010009819">
    <property type="protein sequence ID" value="KAG0722269.1"/>
    <property type="molecule type" value="Genomic_DNA"/>
</dbReference>
<accession>A0A8J5CV44</accession>
<comment type="caution">
    <text evidence="2">The sequence shown here is derived from an EMBL/GenBank/DDBJ whole genome shotgun (WGS) entry which is preliminary data.</text>
</comment>
<dbReference type="AlphaFoldDB" id="A0A8J5CV44"/>
<proteinExistence type="predicted"/>
<gene>
    <name evidence="2" type="ORF">GWK47_044799</name>
</gene>
<evidence type="ECO:0000256" key="1">
    <source>
        <dbReference type="SAM" id="MobiDB-lite"/>
    </source>
</evidence>
<evidence type="ECO:0000313" key="3">
    <source>
        <dbReference type="Proteomes" id="UP000770661"/>
    </source>
</evidence>
<organism evidence="2 3">
    <name type="scientific">Chionoecetes opilio</name>
    <name type="common">Atlantic snow crab</name>
    <name type="synonym">Cancer opilio</name>
    <dbReference type="NCBI Taxonomy" id="41210"/>
    <lineage>
        <taxon>Eukaryota</taxon>
        <taxon>Metazoa</taxon>
        <taxon>Ecdysozoa</taxon>
        <taxon>Arthropoda</taxon>
        <taxon>Crustacea</taxon>
        <taxon>Multicrustacea</taxon>
        <taxon>Malacostraca</taxon>
        <taxon>Eumalacostraca</taxon>
        <taxon>Eucarida</taxon>
        <taxon>Decapoda</taxon>
        <taxon>Pleocyemata</taxon>
        <taxon>Brachyura</taxon>
        <taxon>Eubrachyura</taxon>
        <taxon>Majoidea</taxon>
        <taxon>Majidae</taxon>
        <taxon>Chionoecetes</taxon>
    </lineage>
</organism>